<protein>
    <submittedName>
        <fullName evidence="2">Uncharacterized protein</fullName>
    </submittedName>
</protein>
<keyword evidence="1" id="KW-0732">Signal</keyword>
<feature type="signal peptide" evidence="1">
    <location>
        <begin position="1"/>
        <end position="19"/>
    </location>
</feature>
<keyword evidence="3" id="KW-1185">Reference proteome</keyword>
<comment type="caution">
    <text evidence="2">The sequence shown here is derived from an EMBL/GenBank/DDBJ whole genome shotgun (WGS) entry which is preliminary data.</text>
</comment>
<dbReference type="EMBL" id="MU866246">
    <property type="protein sequence ID" value="KAK4175162.1"/>
    <property type="molecule type" value="Genomic_DNA"/>
</dbReference>
<reference evidence="2" key="1">
    <citation type="journal article" date="2023" name="Mol. Phylogenet. Evol.">
        <title>Genome-scale phylogeny and comparative genomics of the fungal order Sordariales.</title>
        <authorList>
            <person name="Hensen N."/>
            <person name="Bonometti L."/>
            <person name="Westerberg I."/>
            <person name="Brannstrom I.O."/>
            <person name="Guillou S."/>
            <person name="Cros-Aarteil S."/>
            <person name="Calhoun S."/>
            <person name="Haridas S."/>
            <person name="Kuo A."/>
            <person name="Mondo S."/>
            <person name="Pangilinan J."/>
            <person name="Riley R."/>
            <person name="LaButti K."/>
            <person name="Andreopoulos B."/>
            <person name="Lipzen A."/>
            <person name="Chen C."/>
            <person name="Yan M."/>
            <person name="Daum C."/>
            <person name="Ng V."/>
            <person name="Clum A."/>
            <person name="Steindorff A."/>
            <person name="Ohm R.A."/>
            <person name="Martin F."/>
            <person name="Silar P."/>
            <person name="Natvig D.O."/>
            <person name="Lalanne C."/>
            <person name="Gautier V."/>
            <person name="Ament-Velasquez S.L."/>
            <person name="Kruys A."/>
            <person name="Hutchinson M.I."/>
            <person name="Powell A.J."/>
            <person name="Barry K."/>
            <person name="Miller A.N."/>
            <person name="Grigoriev I.V."/>
            <person name="Debuchy R."/>
            <person name="Gladieux P."/>
            <person name="Hiltunen Thoren M."/>
            <person name="Johannesson H."/>
        </authorList>
    </citation>
    <scope>NUCLEOTIDE SEQUENCE</scope>
    <source>
        <strain evidence="2">CBS 892.96</strain>
    </source>
</reference>
<reference evidence="2" key="2">
    <citation type="submission" date="2023-05" db="EMBL/GenBank/DDBJ databases">
        <authorList>
            <consortium name="Lawrence Berkeley National Laboratory"/>
            <person name="Steindorff A."/>
            <person name="Hensen N."/>
            <person name="Bonometti L."/>
            <person name="Westerberg I."/>
            <person name="Brannstrom I.O."/>
            <person name="Guillou S."/>
            <person name="Cros-Aarteil S."/>
            <person name="Calhoun S."/>
            <person name="Haridas S."/>
            <person name="Kuo A."/>
            <person name="Mondo S."/>
            <person name="Pangilinan J."/>
            <person name="Riley R."/>
            <person name="Labutti K."/>
            <person name="Andreopoulos B."/>
            <person name="Lipzen A."/>
            <person name="Chen C."/>
            <person name="Yanf M."/>
            <person name="Daum C."/>
            <person name="Ng V."/>
            <person name="Clum A."/>
            <person name="Ohm R."/>
            <person name="Martin F."/>
            <person name="Silar P."/>
            <person name="Natvig D."/>
            <person name="Lalanne C."/>
            <person name="Gautier V."/>
            <person name="Ament-Velasquez S.L."/>
            <person name="Kruys A."/>
            <person name="Hutchinson M.I."/>
            <person name="Powell A.J."/>
            <person name="Barry K."/>
            <person name="Miller A.N."/>
            <person name="Grigoriev I.V."/>
            <person name="Debuchy R."/>
            <person name="Gladieux P."/>
            <person name="Thoren M.H."/>
            <person name="Johannesson H."/>
        </authorList>
    </citation>
    <scope>NUCLEOTIDE SEQUENCE</scope>
    <source>
        <strain evidence="2">CBS 892.96</strain>
    </source>
</reference>
<dbReference type="Proteomes" id="UP001302321">
    <property type="component" value="Unassembled WGS sequence"/>
</dbReference>
<feature type="chain" id="PRO_5042960470" evidence="1">
    <location>
        <begin position="20"/>
        <end position="253"/>
    </location>
</feature>
<organism evidence="2 3">
    <name type="scientific">Triangularia setosa</name>
    <dbReference type="NCBI Taxonomy" id="2587417"/>
    <lineage>
        <taxon>Eukaryota</taxon>
        <taxon>Fungi</taxon>
        <taxon>Dikarya</taxon>
        <taxon>Ascomycota</taxon>
        <taxon>Pezizomycotina</taxon>
        <taxon>Sordariomycetes</taxon>
        <taxon>Sordariomycetidae</taxon>
        <taxon>Sordariales</taxon>
        <taxon>Podosporaceae</taxon>
        <taxon>Triangularia</taxon>
    </lineage>
</organism>
<gene>
    <name evidence="2" type="ORF">QBC36DRAFT_241715</name>
</gene>
<evidence type="ECO:0000256" key="1">
    <source>
        <dbReference type="SAM" id="SignalP"/>
    </source>
</evidence>
<accession>A0AAN7A7F5</accession>
<sequence length="253" mass="26785">MKLSVTSCILLLAALDAHAAQARALGAEADPALFQLSERQAYRVGGAIPGQNEISRGRFDASPAKRDDFQLKTRAYRVGGAIPGQNEVSRGRFDAGPAKRDTFSDLQDMIADMVGKYFEQDQVQRRQAESTAIPIDDAPRPIDTAIPVPDAPPAPIDTAVPDTPPAPIDTTVPDAPAEVIDTQIPVAPVPTLFVTEVPVVQIPDGFVTAIRVRQNTAVNGGNAGQAGEATAVVGEPSRPVRTDFAIVANVIYE</sequence>
<dbReference type="AlphaFoldDB" id="A0AAN7A7F5"/>
<name>A0AAN7A7F5_9PEZI</name>
<evidence type="ECO:0000313" key="2">
    <source>
        <dbReference type="EMBL" id="KAK4175162.1"/>
    </source>
</evidence>
<evidence type="ECO:0000313" key="3">
    <source>
        <dbReference type="Proteomes" id="UP001302321"/>
    </source>
</evidence>
<proteinExistence type="predicted"/>